<keyword evidence="2" id="KW-0489">Methyltransferase</keyword>
<dbReference type="PANTHER" id="PTHR33841">
    <property type="entry name" value="DNA METHYLTRANSFERASE YEEA-RELATED"/>
    <property type="match status" value="1"/>
</dbReference>
<dbReference type="Pfam" id="PF12950">
    <property type="entry name" value="TaqI_C"/>
    <property type="match status" value="1"/>
</dbReference>
<dbReference type="PRINTS" id="PR00507">
    <property type="entry name" value="N12N6MTFRASE"/>
</dbReference>
<dbReference type="GO" id="GO:0009035">
    <property type="term" value="F:type I site-specific deoxyribonuclease activity"/>
    <property type="evidence" value="ECO:0007669"/>
    <property type="project" value="UniProtKB-EC"/>
</dbReference>
<keyword evidence="5" id="KW-0680">Restriction system</keyword>
<comment type="catalytic activity">
    <reaction evidence="7">
        <text>a 2'-deoxyadenosine in DNA + S-adenosyl-L-methionine = an N(6)-methyl-2'-deoxyadenosine in DNA + S-adenosyl-L-homocysteine + H(+)</text>
        <dbReference type="Rhea" id="RHEA:15197"/>
        <dbReference type="Rhea" id="RHEA-COMP:12418"/>
        <dbReference type="Rhea" id="RHEA-COMP:12419"/>
        <dbReference type="ChEBI" id="CHEBI:15378"/>
        <dbReference type="ChEBI" id="CHEBI:57856"/>
        <dbReference type="ChEBI" id="CHEBI:59789"/>
        <dbReference type="ChEBI" id="CHEBI:90615"/>
        <dbReference type="ChEBI" id="CHEBI:90616"/>
        <dbReference type="EC" id="2.1.1.72"/>
    </reaction>
</comment>
<dbReference type="InterPro" id="IPR023135">
    <property type="entry name" value="N6_DNA_MeTrfase_TaqI_C"/>
</dbReference>
<dbReference type="GO" id="GO:0009307">
    <property type="term" value="P:DNA restriction-modification system"/>
    <property type="evidence" value="ECO:0007669"/>
    <property type="project" value="UniProtKB-KW"/>
</dbReference>
<dbReference type="EMBL" id="MT631691">
    <property type="protein sequence ID" value="QNO57527.1"/>
    <property type="molecule type" value="Genomic_DNA"/>
</dbReference>
<evidence type="ECO:0000259" key="9">
    <source>
        <dbReference type="Pfam" id="PF12950"/>
    </source>
</evidence>
<evidence type="ECO:0000256" key="4">
    <source>
        <dbReference type="ARBA" id="ARBA00022691"/>
    </source>
</evidence>
<accession>A0A7G9ZB93</accession>
<sequence>MINAEDAKLRIKELVDNYIKLAEEKRISKYNEEMTKKDFIIPLFEALGWNVYNKPNKTDNVSAEETISKKRVDYGFKINGIPKFLLEAKAIPVDLNKTKFAEQAINYSWLKGCTWAVLTDFEGIKVFNAEWSSKNVSENLFLNLSWRDYLDQFDKLWWLSKESFEKGLLDKEAELVGKKSKKISVDKQLLADFTRFREMLSKDITKLNQDSGLTEEELDESVQRIFDRLIFIRNCEDRELEARKLMPALREWESQGKKGQLLKLFKAVFDYFNDQYNSKLFQEHLCDELDVSDNVLNEVVNGLYQTKDQAVYYDFSAIEADVLGNIYEQYLGHILRKTAKRAKVTESYVRRKEQGIYYTPSYIVDYIVRNTLGELLKSSSPNEVEKIRVLDPACGSGSFLIKSFDILNEYWKEKDKDYAQAQLDTTGQGTTFTRKVKVLQNNIFGVDLDKQAIEIAQLNLLLKIAEKGHRLPLLQKNIKNGNALIDDPEVAGIKALKWEEEFKEIIKEGGFDVVIGNPPWGADISAIEKVYFGKNYNAGKQNMNSFELFLRRSIMLLKEGGVIGFLIPRNFIRSGQYSEIRRIFLENFVIHHIIDFKKFPEVTQECVTIIATKRVDWSISKKNENNIEVGEGGKILQGVFLHLPRYVFNLKLDERKKKILEKILGGNKLGELINVDRGEEISKKGGVIKCPYCNKWSFASKKDRKKCPSCDKEFLVGNASKDKIISKEKIESFNPILIGEDFSRYRILGCHYIDFKREGIKFKSTEIYKSPKLIMMAVSPIFITAFDESENIILTKNNYSIKIRKEVDIDLKYLLAIFNSKLYRFYQENLYTLGAEYTIFISKEYLKSVKILNPSNFDTNQKIKYTNLIETVDKLLTFNNRLNEIGDKKTDKRSRIEEEIEKRDKEIDEIVYDLYGLTEEEIGIVEKSP</sequence>
<dbReference type="Pfam" id="PF07669">
    <property type="entry name" value="Eco57I"/>
    <property type="match status" value="1"/>
</dbReference>
<reference evidence="10" key="1">
    <citation type="submission" date="2020-06" db="EMBL/GenBank/DDBJ databases">
        <title>Unique genomic features of the anaerobic methanotrophic archaea.</title>
        <authorList>
            <person name="Chadwick G.L."/>
            <person name="Skennerton C.T."/>
            <person name="Laso-Perez R."/>
            <person name="Leu A.O."/>
            <person name="Speth D.R."/>
            <person name="Yu H."/>
            <person name="Morgan-Lang C."/>
            <person name="Hatzenpichler R."/>
            <person name="Goudeau D."/>
            <person name="Malmstrom R."/>
            <person name="Brazelton W.J."/>
            <person name="Woyke T."/>
            <person name="Hallam S.J."/>
            <person name="Tyson G.W."/>
            <person name="Wegener G."/>
            <person name="Boetius A."/>
            <person name="Orphan V."/>
        </authorList>
    </citation>
    <scope>NUCLEOTIDE SEQUENCE</scope>
</reference>
<dbReference type="InterPro" id="IPR011639">
    <property type="entry name" value="MethylTrfase_TaqI-like_dom"/>
</dbReference>
<dbReference type="GO" id="GO:0005524">
    <property type="term" value="F:ATP binding"/>
    <property type="evidence" value="ECO:0007669"/>
    <property type="project" value="UniProtKB-KW"/>
</dbReference>
<dbReference type="Gene3D" id="3.90.220.10">
    <property type="entry name" value="Adenine-n6-DNA-methyltransferase Taqi, Chain A, domain 2"/>
    <property type="match status" value="1"/>
</dbReference>
<keyword evidence="6" id="KW-0238">DNA-binding</keyword>
<dbReference type="InterPro" id="IPR002052">
    <property type="entry name" value="DNA_methylase_N6_adenine_CS"/>
</dbReference>
<keyword evidence="4" id="KW-0949">S-adenosyl-L-methionine</keyword>
<dbReference type="GO" id="GO:0009007">
    <property type="term" value="F:site-specific DNA-methyltransferase (adenine-specific) activity"/>
    <property type="evidence" value="ECO:0007669"/>
    <property type="project" value="UniProtKB-EC"/>
</dbReference>
<name>A0A7G9ZB93_9EURY</name>
<dbReference type="InterPro" id="IPR025931">
    <property type="entry name" value="TaqI_C"/>
</dbReference>
<dbReference type="InterPro" id="IPR029063">
    <property type="entry name" value="SAM-dependent_MTases_sf"/>
</dbReference>
<gene>
    <name evidence="10" type="ORF">PKDJNKLE_00013</name>
</gene>
<dbReference type="SUPFAM" id="SSF53335">
    <property type="entry name" value="S-adenosyl-L-methionine-dependent methyltransferases"/>
    <property type="match status" value="1"/>
</dbReference>
<evidence type="ECO:0000256" key="5">
    <source>
        <dbReference type="ARBA" id="ARBA00022747"/>
    </source>
</evidence>
<dbReference type="GO" id="GO:0003677">
    <property type="term" value="F:DNA binding"/>
    <property type="evidence" value="ECO:0007669"/>
    <property type="project" value="UniProtKB-KW"/>
</dbReference>
<evidence type="ECO:0000259" key="8">
    <source>
        <dbReference type="Pfam" id="PF07669"/>
    </source>
</evidence>
<dbReference type="PROSITE" id="PS00092">
    <property type="entry name" value="N6_MTASE"/>
    <property type="match status" value="1"/>
</dbReference>
<protein>
    <recommendedName>
        <fullName evidence="1">site-specific DNA-methyltransferase (adenine-specific)</fullName>
        <ecNumber evidence="1">2.1.1.72</ecNumber>
    </recommendedName>
</protein>
<evidence type="ECO:0000256" key="2">
    <source>
        <dbReference type="ARBA" id="ARBA00022603"/>
    </source>
</evidence>
<feature type="domain" description="Type II methyltransferase M.TaqI-like" evidence="8">
    <location>
        <begin position="441"/>
        <end position="598"/>
    </location>
</feature>
<feature type="domain" description="TaqI-like C-terminal specificity" evidence="9">
    <location>
        <begin position="735"/>
        <end position="847"/>
    </location>
</feature>
<dbReference type="AlphaFoldDB" id="A0A7G9ZB93"/>
<evidence type="ECO:0000313" key="10">
    <source>
        <dbReference type="EMBL" id="QNO57527.1"/>
    </source>
</evidence>
<dbReference type="Gene3D" id="3.40.50.150">
    <property type="entry name" value="Vaccinia Virus protein VP39"/>
    <property type="match status" value="1"/>
</dbReference>
<dbReference type="EC" id="2.1.1.72" evidence="1"/>
<keyword evidence="3" id="KW-0808">Transferase</keyword>
<evidence type="ECO:0000256" key="6">
    <source>
        <dbReference type="ARBA" id="ARBA00023125"/>
    </source>
</evidence>
<dbReference type="PANTHER" id="PTHR33841:SF1">
    <property type="entry name" value="DNA METHYLTRANSFERASE A"/>
    <property type="match status" value="1"/>
</dbReference>
<organism evidence="10">
    <name type="scientific">Candidatus Methanophaga sp. ANME-1 ERB7</name>
    <dbReference type="NCBI Taxonomy" id="2759913"/>
    <lineage>
        <taxon>Archaea</taxon>
        <taxon>Methanobacteriati</taxon>
        <taxon>Methanobacteriota</taxon>
        <taxon>Stenosarchaea group</taxon>
        <taxon>Methanomicrobia</taxon>
        <taxon>Candidatus Methanophagales</taxon>
        <taxon>Candidatus Methanophagaceae</taxon>
        <taxon>Candidatus Methanophaga</taxon>
    </lineage>
</organism>
<evidence type="ECO:0000256" key="1">
    <source>
        <dbReference type="ARBA" id="ARBA00011900"/>
    </source>
</evidence>
<dbReference type="GO" id="GO:0032259">
    <property type="term" value="P:methylation"/>
    <property type="evidence" value="ECO:0007669"/>
    <property type="project" value="UniProtKB-KW"/>
</dbReference>
<evidence type="ECO:0000256" key="3">
    <source>
        <dbReference type="ARBA" id="ARBA00022679"/>
    </source>
</evidence>
<proteinExistence type="predicted"/>
<evidence type="ECO:0000256" key="7">
    <source>
        <dbReference type="ARBA" id="ARBA00047942"/>
    </source>
</evidence>
<dbReference type="InterPro" id="IPR050953">
    <property type="entry name" value="N4_N6_ade-DNA_methylase"/>
</dbReference>